<dbReference type="GO" id="GO:0005634">
    <property type="term" value="C:nucleus"/>
    <property type="evidence" value="ECO:0007669"/>
    <property type="project" value="TreeGrafter"/>
</dbReference>
<protein>
    <recommendedName>
        <fullName evidence="3">Glabrous enhancer-binding protein-like DBD domain-containing protein</fullName>
    </recommendedName>
</protein>
<evidence type="ECO:0000256" key="2">
    <source>
        <dbReference type="SAM" id="MobiDB-lite"/>
    </source>
</evidence>
<evidence type="ECO:0000313" key="4">
    <source>
        <dbReference type="EMBL" id="KAG6641536.1"/>
    </source>
</evidence>
<feature type="region of interest" description="Disordered" evidence="2">
    <location>
        <begin position="241"/>
        <end position="265"/>
    </location>
</feature>
<proteinExistence type="inferred from homology"/>
<feature type="compositionally biased region" description="Basic and acidic residues" evidence="2">
    <location>
        <begin position="139"/>
        <end position="150"/>
    </location>
</feature>
<name>A0A8T1PA71_CARIL</name>
<gene>
    <name evidence="4" type="ORF">CIPAW_09G080200</name>
</gene>
<dbReference type="InterPro" id="IPR053932">
    <property type="entry name" value="GeBP-like_DBD"/>
</dbReference>
<sequence>MAPKRQSHLDDPPAASSSEEEVASSEEEEEEHEDEEEGSASTEEEEAEPTKTSSLPSTPVSDKKAPSKKPDPPLTKPQSSSSGSGSESESESDSGGTPNPTVKPIASKPMEDAAPKATTKPRSKPSSATPARSVATKRPNNETDIKDSSKRAKKKAPEPNTDGVVSPGDSKKSAGEEKKLFQRLWSEDDEIAVLKGVLDYTEKRGADPSTDAAAFHEFVKKSLHVDVSKNQLMDKIRRLRKKYKNNAGRGKKGKEPTFSKPHEQKAYELSKKIWGPAEGTAGGGVIEDAKSNGKAASRKNNQKVNTGRSLKDELLAVSPIANKEVEKMDIDGNPGLGLDSLRSLDEVVRFDKNMSVAGLEEGVIKRGLELIGKDKRVELEERWKEVQMAELEVFVKRTELIRDQARLILEAYKAAAAANDH</sequence>
<feature type="compositionally biased region" description="Polar residues" evidence="2">
    <location>
        <begin position="50"/>
        <end position="60"/>
    </location>
</feature>
<evidence type="ECO:0000313" key="5">
    <source>
        <dbReference type="Proteomes" id="UP000811609"/>
    </source>
</evidence>
<dbReference type="PANTHER" id="PTHR31662">
    <property type="entry name" value="BNAANNG10740D PROTEIN-RELATED"/>
    <property type="match status" value="1"/>
</dbReference>
<dbReference type="Proteomes" id="UP000811609">
    <property type="component" value="Chromosome 9"/>
</dbReference>
<dbReference type="EMBL" id="CM031817">
    <property type="protein sequence ID" value="KAG6641533.1"/>
    <property type="molecule type" value="Genomic_DNA"/>
</dbReference>
<dbReference type="EMBL" id="CM031817">
    <property type="protein sequence ID" value="KAG6641534.1"/>
    <property type="molecule type" value="Genomic_DNA"/>
</dbReference>
<dbReference type="GO" id="GO:0006355">
    <property type="term" value="P:regulation of DNA-templated transcription"/>
    <property type="evidence" value="ECO:0007669"/>
    <property type="project" value="InterPro"/>
</dbReference>
<accession>A0A8T1PA71</accession>
<comment type="caution">
    <text evidence="4">The sequence shown here is derived from an EMBL/GenBank/DDBJ whole genome shotgun (WGS) entry which is preliminary data.</text>
</comment>
<feature type="compositionally biased region" description="Acidic residues" evidence="2">
    <location>
        <begin position="18"/>
        <end position="47"/>
    </location>
</feature>
<feature type="region of interest" description="Disordered" evidence="2">
    <location>
        <begin position="1"/>
        <end position="176"/>
    </location>
</feature>
<comment type="similarity">
    <text evidence="1">Belongs to the GeBP family.</text>
</comment>
<dbReference type="PANTHER" id="PTHR31662:SF33">
    <property type="entry name" value="DNA-BINDING STOREKEEPER PROTEIN TRANSCRIPTIONAL REGULATOR-LIKE PROTEIN"/>
    <property type="match status" value="1"/>
</dbReference>
<evidence type="ECO:0000259" key="3">
    <source>
        <dbReference type="Pfam" id="PF04504"/>
    </source>
</evidence>
<keyword evidence="5" id="KW-1185">Reference proteome</keyword>
<feature type="compositionally biased region" description="Basic and acidic residues" evidence="2">
    <location>
        <begin position="253"/>
        <end position="265"/>
    </location>
</feature>
<feature type="domain" description="Glabrous enhancer-binding protein-like DBD" evidence="3">
    <location>
        <begin position="181"/>
        <end position="275"/>
    </location>
</feature>
<dbReference type="InterPro" id="IPR007592">
    <property type="entry name" value="GEBP"/>
</dbReference>
<dbReference type="Pfam" id="PF04504">
    <property type="entry name" value="GeBP-like_DBD"/>
    <property type="match status" value="1"/>
</dbReference>
<dbReference type="EMBL" id="CM031817">
    <property type="protein sequence ID" value="KAG6641536.1"/>
    <property type="molecule type" value="Genomic_DNA"/>
</dbReference>
<evidence type="ECO:0000256" key="1">
    <source>
        <dbReference type="ARBA" id="ARBA00010820"/>
    </source>
</evidence>
<dbReference type="AlphaFoldDB" id="A0A8T1PA71"/>
<dbReference type="EMBL" id="CM031817">
    <property type="protein sequence ID" value="KAG6641535.1"/>
    <property type="molecule type" value="Genomic_DNA"/>
</dbReference>
<feature type="compositionally biased region" description="Basic residues" evidence="2">
    <location>
        <begin position="241"/>
        <end position="252"/>
    </location>
</feature>
<reference evidence="4" key="1">
    <citation type="submission" date="2020-12" db="EMBL/GenBank/DDBJ databases">
        <title>WGS assembly of Carya illinoinensis cv. Pawnee.</title>
        <authorList>
            <person name="Platts A."/>
            <person name="Shu S."/>
            <person name="Wright S."/>
            <person name="Barry K."/>
            <person name="Edger P."/>
            <person name="Pires J.C."/>
            <person name="Schmutz J."/>
        </authorList>
    </citation>
    <scope>NUCLEOTIDE SEQUENCE</scope>
    <source>
        <tissue evidence="4">Leaf</tissue>
    </source>
</reference>
<feature type="region of interest" description="Disordered" evidence="2">
    <location>
        <begin position="284"/>
        <end position="307"/>
    </location>
</feature>
<organism evidence="4 5">
    <name type="scientific">Carya illinoinensis</name>
    <name type="common">Pecan</name>
    <dbReference type="NCBI Taxonomy" id="32201"/>
    <lineage>
        <taxon>Eukaryota</taxon>
        <taxon>Viridiplantae</taxon>
        <taxon>Streptophyta</taxon>
        <taxon>Embryophyta</taxon>
        <taxon>Tracheophyta</taxon>
        <taxon>Spermatophyta</taxon>
        <taxon>Magnoliopsida</taxon>
        <taxon>eudicotyledons</taxon>
        <taxon>Gunneridae</taxon>
        <taxon>Pentapetalae</taxon>
        <taxon>rosids</taxon>
        <taxon>fabids</taxon>
        <taxon>Fagales</taxon>
        <taxon>Juglandaceae</taxon>
        <taxon>Carya</taxon>
    </lineage>
</organism>
<feature type="compositionally biased region" description="Basic and acidic residues" evidence="2">
    <location>
        <begin position="61"/>
        <end position="71"/>
    </location>
</feature>